<feature type="non-terminal residue" evidence="3">
    <location>
        <position position="1"/>
    </location>
</feature>
<protein>
    <recommendedName>
        <fullName evidence="2">Beta-ketoacyl synthase C-terminal domain-containing protein</fullName>
    </recommendedName>
</protein>
<dbReference type="Pfam" id="PF02801">
    <property type="entry name" value="Ketoacyl-synt_C"/>
    <property type="match status" value="1"/>
</dbReference>
<evidence type="ECO:0000256" key="1">
    <source>
        <dbReference type="ARBA" id="ARBA00022679"/>
    </source>
</evidence>
<proteinExistence type="predicted"/>
<dbReference type="InterPro" id="IPR014031">
    <property type="entry name" value="Ketoacyl_synth_C"/>
</dbReference>
<dbReference type="GO" id="GO:0005829">
    <property type="term" value="C:cytosol"/>
    <property type="evidence" value="ECO:0007669"/>
    <property type="project" value="TreeGrafter"/>
</dbReference>
<dbReference type="GO" id="GO:0006633">
    <property type="term" value="P:fatty acid biosynthetic process"/>
    <property type="evidence" value="ECO:0007669"/>
    <property type="project" value="TreeGrafter"/>
</dbReference>
<dbReference type="EMBL" id="UINC01211465">
    <property type="protein sequence ID" value="SVE35370.1"/>
    <property type="molecule type" value="Genomic_DNA"/>
</dbReference>
<evidence type="ECO:0000313" key="3">
    <source>
        <dbReference type="EMBL" id="SVE35370.1"/>
    </source>
</evidence>
<accession>A0A383CTL1</accession>
<keyword evidence="1" id="KW-0808">Transferase</keyword>
<dbReference type="InterPro" id="IPR016039">
    <property type="entry name" value="Thiolase-like"/>
</dbReference>
<dbReference type="SUPFAM" id="SSF53901">
    <property type="entry name" value="Thiolase-like"/>
    <property type="match status" value="1"/>
</dbReference>
<feature type="domain" description="Beta-ketoacyl synthase C-terminal" evidence="2">
    <location>
        <begin position="4"/>
        <end position="40"/>
    </location>
</feature>
<dbReference type="PANTHER" id="PTHR11712:SF320">
    <property type="entry name" value="BETA-KETOACYL SYNTHASE"/>
    <property type="match status" value="1"/>
</dbReference>
<organism evidence="3">
    <name type="scientific">marine metagenome</name>
    <dbReference type="NCBI Taxonomy" id="408172"/>
    <lineage>
        <taxon>unclassified sequences</taxon>
        <taxon>metagenomes</taxon>
        <taxon>ecological metagenomes</taxon>
    </lineage>
</organism>
<gene>
    <name evidence="3" type="ORF">METZ01_LOCUS488224</name>
</gene>
<dbReference type="PANTHER" id="PTHR11712">
    <property type="entry name" value="POLYKETIDE SYNTHASE-RELATED"/>
    <property type="match status" value="1"/>
</dbReference>
<dbReference type="GO" id="GO:0004315">
    <property type="term" value="F:3-oxoacyl-[acyl-carrier-protein] synthase activity"/>
    <property type="evidence" value="ECO:0007669"/>
    <property type="project" value="TreeGrafter"/>
</dbReference>
<name>A0A383CTL1_9ZZZZ</name>
<dbReference type="Gene3D" id="3.40.47.10">
    <property type="match status" value="1"/>
</dbReference>
<dbReference type="InterPro" id="IPR000794">
    <property type="entry name" value="Beta-ketoacyl_synthase"/>
</dbReference>
<dbReference type="AlphaFoldDB" id="A0A383CTL1"/>
<reference evidence="3" key="1">
    <citation type="submission" date="2018-05" db="EMBL/GenBank/DDBJ databases">
        <authorList>
            <person name="Lanie J.A."/>
            <person name="Ng W.-L."/>
            <person name="Kazmierczak K.M."/>
            <person name="Andrzejewski T.M."/>
            <person name="Davidsen T.M."/>
            <person name="Wayne K.J."/>
            <person name="Tettelin H."/>
            <person name="Glass J.I."/>
            <person name="Rusch D."/>
            <person name="Podicherti R."/>
            <person name="Tsui H.-C.T."/>
            <person name="Winkler M.E."/>
        </authorList>
    </citation>
    <scope>NUCLEOTIDE SEQUENCE</scope>
</reference>
<sequence>TKASSTKGWTGHTLGAAGIVEALICIEALKANRIPGTMNLDEPDDDLSFPIQQTNLDISLKYVMSNSFGFGGNNCSLIFGST</sequence>
<evidence type="ECO:0000259" key="2">
    <source>
        <dbReference type="Pfam" id="PF02801"/>
    </source>
</evidence>